<dbReference type="InterPro" id="IPR023997">
    <property type="entry name" value="TonB-dep_OMP_SusC/RagA_CS"/>
</dbReference>
<dbReference type="FunFam" id="2.60.40.1120:FF:000003">
    <property type="entry name" value="Outer membrane protein Omp121"/>
    <property type="match status" value="1"/>
</dbReference>
<dbReference type="Gene3D" id="2.170.130.10">
    <property type="entry name" value="TonB-dependent receptor, plug domain"/>
    <property type="match status" value="1"/>
</dbReference>
<comment type="caution">
    <text evidence="10">The sequence shown here is derived from an EMBL/GenBank/DDBJ whole genome shotgun (WGS) entry which is preliminary data.</text>
</comment>
<keyword evidence="6 7" id="KW-0998">Cell outer membrane</keyword>
<keyword evidence="3 7" id="KW-1134">Transmembrane beta strand</keyword>
<dbReference type="SUPFAM" id="SSF56935">
    <property type="entry name" value="Porins"/>
    <property type="match status" value="1"/>
</dbReference>
<dbReference type="PROSITE" id="PS52016">
    <property type="entry name" value="TONB_DEPENDENT_REC_3"/>
    <property type="match status" value="1"/>
</dbReference>
<keyword evidence="4 7" id="KW-0812">Transmembrane</keyword>
<evidence type="ECO:0000256" key="1">
    <source>
        <dbReference type="ARBA" id="ARBA00004571"/>
    </source>
</evidence>
<evidence type="ECO:0000313" key="10">
    <source>
        <dbReference type="EMBL" id="KDS56704.1"/>
    </source>
</evidence>
<name>A0A069SQF2_PHOVU</name>
<dbReference type="GO" id="GO:0009279">
    <property type="term" value="C:cell outer membrane"/>
    <property type="evidence" value="ECO:0007669"/>
    <property type="project" value="UniProtKB-SubCell"/>
</dbReference>
<comment type="subcellular location">
    <subcellularLocation>
        <location evidence="1 7">Cell outer membrane</location>
        <topology evidence="1 7">Multi-pass membrane protein</topology>
    </subcellularLocation>
</comment>
<evidence type="ECO:0000256" key="6">
    <source>
        <dbReference type="ARBA" id="ARBA00023237"/>
    </source>
</evidence>
<dbReference type="InterPro" id="IPR036942">
    <property type="entry name" value="Beta-barrel_TonB_sf"/>
</dbReference>
<dbReference type="InterPro" id="IPR012910">
    <property type="entry name" value="Plug_dom"/>
</dbReference>
<evidence type="ECO:0000313" key="11">
    <source>
        <dbReference type="Proteomes" id="UP000027661"/>
    </source>
</evidence>
<dbReference type="PATRIC" id="fig|1339352.3.peg.250"/>
<dbReference type="InterPro" id="IPR008969">
    <property type="entry name" value="CarboxyPept-like_regulatory"/>
</dbReference>
<feature type="domain" description="TonB-dependent receptor plug" evidence="9">
    <location>
        <begin position="115"/>
        <end position="221"/>
    </location>
</feature>
<dbReference type="NCBIfam" id="TIGR04056">
    <property type="entry name" value="OMP_RagA_SusC"/>
    <property type="match status" value="1"/>
</dbReference>
<dbReference type="FunFam" id="2.170.130.10:FF:000003">
    <property type="entry name" value="SusC/RagA family TonB-linked outer membrane protein"/>
    <property type="match status" value="1"/>
</dbReference>
<evidence type="ECO:0000256" key="7">
    <source>
        <dbReference type="PROSITE-ProRule" id="PRU01360"/>
    </source>
</evidence>
<dbReference type="EMBL" id="JNHM01000003">
    <property type="protein sequence ID" value="KDS56704.1"/>
    <property type="molecule type" value="Genomic_DNA"/>
</dbReference>
<gene>
    <name evidence="10" type="ORF">M099_0258</name>
</gene>
<accession>A0A069SQF2</accession>
<proteinExistence type="inferred from homology"/>
<evidence type="ECO:0000256" key="2">
    <source>
        <dbReference type="ARBA" id="ARBA00022448"/>
    </source>
</evidence>
<dbReference type="InterPro" id="IPR023996">
    <property type="entry name" value="TonB-dep_OMP_SusC/RagA"/>
</dbReference>
<keyword evidence="2 7" id="KW-0813">Transport</keyword>
<feature type="chain" id="PRO_5001666864" evidence="8">
    <location>
        <begin position="22"/>
        <end position="1053"/>
    </location>
</feature>
<dbReference type="Gene3D" id="2.40.170.20">
    <property type="entry name" value="TonB-dependent receptor, beta-barrel domain"/>
    <property type="match status" value="1"/>
</dbReference>
<protein>
    <submittedName>
        <fullName evidence="10">TonB-linked outer membrane, SusC/RagA family protein</fullName>
    </submittedName>
</protein>
<dbReference type="SUPFAM" id="SSF49464">
    <property type="entry name" value="Carboxypeptidase regulatory domain-like"/>
    <property type="match status" value="1"/>
</dbReference>
<organism evidence="10 11">
    <name type="scientific">Phocaeicola vulgatus str. 3975 RP4</name>
    <dbReference type="NCBI Taxonomy" id="1339352"/>
    <lineage>
        <taxon>Bacteria</taxon>
        <taxon>Pseudomonadati</taxon>
        <taxon>Bacteroidota</taxon>
        <taxon>Bacteroidia</taxon>
        <taxon>Bacteroidales</taxon>
        <taxon>Bacteroidaceae</taxon>
        <taxon>Phocaeicola</taxon>
    </lineage>
</organism>
<evidence type="ECO:0000256" key="5">
    <source>
        <dbReference type="ARBA" id="ARBA00023136"/>
    </source>
</evidence>
<dbReference type="AlphaFoldDB" id="A0A069SQF2"/>
<reference evidence="10 11" key="1">
    <citation type="submission" date="2014-04" db="EMBL/GenBank/DDBJ databases">
        <authorList>
            <person name="Sears C."/>
            <person name="Carroll K."/>
            <person name="Sack B.R."/>
            <person name="Qadri F."/>
            <person name="Myers L.L."/>
            <person name="Chung G.-T."/>
            <person name="Escheverria P."/>
            <person name="Fraser C.M."/>
            <person name="Sadzewicz L."/>
            <person name="Shefchek K.A."/>
            <person name="Tallon L."/>
            <person name="Das S.P."/>
            <person name="Daugherty S."/>
            <person name="Mongodin E.F."/>
        </authorList>
    </citation>
    <scope>NUCLEOTIDE SEQUENCE [LARGE SCALE GENOMIC DNA]</scope>
    <source>
        <strain evidence="10 11">3975 RP4</strain>
    </source>
</reference>
<evidence type="ECO:0000256" key="3">
    <source>
        <dbReference type="ARBA" id="ARBA00022452"/>
    </source>
</evidence>
<sequence>MKKTLLLLFVCLFVGISHAQAQVTVKGTVISSENNEPVIGASVLVKGTTNGTITDINGQFTLTNISPTNKTIIVSFIGMETQEVTIKPEMKIVMTSTTEVMEEVLVVAYGTAKKSAFTGSAKMIHTEQITKRPVTNVIESLSGQVAGLQMTMTNGQPGETPSILIRGISSMSAKTDPLIVLDGMPYEGGWNNINPADVESISVLKDAASTALYGARGANGVIIITTKSAKAGDAKITVDAKWSANTRGEIEYDYIKDPGEYYQAHYKALYNYYLNAQGQTPDQAYVSANTNMIGTNSQTGGLSYNVYSYPEGEYLIGKNGLLNPNAKLGRIVNGYYLTPDNWVDAVYHTALRQEYNVNISGGSDKAQIYASFGYLDEDGIAEGSDYSRITGRLKTTYQAKPWMRFGANISYTHSIQNSAAGGFSQAFNTAPIYPLYLRDTNGKIMQDKNGDMYDFGVSNQGPLNRPINPNSNGIKLSQLDTYNTSANTLNGDAFIDINFLKDFKFTFNAGTSIRDSRYKNALNPFYGTANSLNGSINVQHWRRTTLNLQQILNYNHSFGLHNVSLMAGHESFNNVYEELYAAKNSMFSFFQNQELNGAISGTNDESSYKSKYNTEGYLFRGMYDYDGKYFFQLSYRRDASSRFHPDNRWGNFYSVGTAWILTKEKWLDDIKWLDLLKLKFSVGQQGNDRIDDFLYVDTYNINNSNNELSLGFSRKGNKNITWETNTNINLGIEFELLKGRLSGSIEYFNRRTTDMLNRFSVPLSLGYSGYYDNIGDMNNKGVEIDLKYIPVKTRNVTWNIGFNATHYRNKISRLAESKKTDIIDGHAGYVNGLYYYGEGLPMYTNYVQKYAGVSEEGKPQWYYTDKQTGEMKTTTTYSQADLYLCGDAVPDLYGGINTSLSFYGFDFSAQINYSIGGQAYDYGYQALMSPPTSTHLGYNVHKDIYKAWSPENTQSDIPQWQFNDLYSVKTSDRFLTNASSISIQNIQLGYTFSKKTLRSLYLTNLRIYVACDNVYYWSKRKGFDSRVTWNGNKDSSGEYSAVRAFSAGLSLQF</sequence>
<dbReference type="Gene3D" id="2.60.40.1120">
    <property type="entry name" value="Carboxypeptidase-like, regulatory domain"/>
    <property type="match status" value="1"/>
</dbReference>
<keyword evidence="5 7" id="KW-0472">Membrane</keyword>
<dbReference type="Pfam" id="PF07715">
    <property type="entry name" value="Plug"/>
    <property type="match status" value="1"/>
</dbReference>
<comment type="similarity">
    <text evidence="7">Belongs to the TonB-dependent receptor family.</text>
</comment>
<dbReference type="RefSeq" id="WP_022185179.1">
    <property type="nucleotide sequence ID" value="NZ_JNHM01000003.1"/>
</dbReference>
<keyword evidence="8" id="KW-0732">Signal</keyword>
<dbReference type="NCBIfam" id="TIGR04057">
    <property type="entry name" value="SusC_RagA_signa"/>
    <property type="match status" value="1"/>
</dbReference>
<evidence type="ECO:0000256" key="4">
    <source>
        <dbReference type="ARBA" id="ARBA00022692"/>
    </source>
</evidence>
<evidence type="ECO:0000259" key="9">
    <source>
        <dbReference type="Pfam" id="PF07715"/>
    </source>
</evidence>
<evidence type="ECO:0000256" key="8">
    <source>
        <dbReference type="SAM" id="SignalP"/>
    </source>
</evidence>
<dbReference type="Proteomes" id="UP000027661">
    <property type="component" value="Unassembled WGS sequence"/>
</dbReference>
<dbReference type="Pfam" id="PF13715">
    <property type="entry name" value="CarbopepD_reg_2"/>
    <property type="match status" value="1"/>
</dbReference>
<feature type="signal peptide" evidence="8">
    <location>
        <begin position="1"/>
        <end position="21"/>
    </location>
</feature>
<dbReference type="InterPro" id="IPR037066">
    <property type="entry name" value="Plug_dom_sf"/>
</dbReference>
<dbReference type="InterPro" id="IPR039426">
    <property type="entry name" value="TonB-dep_rcpt-like"/>
</dbReference>